<organism evidence="2 3">
    <name type="scientific">Methanosarcina vacuolata Z-761</name>
    <dbReference type="NCBI Taxonomy" id="1434123"/>
    <lineage>
        <taxon>Archaea</taxon>
        <taxon>Methanobacteriati</taxon>
        <taxon>Methanobacteriota</taxon>
        <taxon>Stenosarchaea group</taxon>
        <taxon>Methanomicrobia</taxon>
        <taxon>Methanosarcinales</taxon>
        <taxon>Methanosarcinaceae</taxon>
        <taxon>Methanosarcina</taxon>
    </lineage>
</organism>
<dbReference type="Pfam" id="PF08350">
    <property type="entry name" value="FilR1_middle"/>
    <property type="match status" value="2"/>
</dbReference>
<dbReference type="PIRSF" id="PIRSF006692">
    <property type="entry name" value="TF_HTH_AF0396_prd"/>
    <property type="match status" value="1"/>
</dbReference>
<gene>
    <name evidence="2" type="ORF">MSVAZ_0422</name>
</gene>
<name>A0A0E3LGK7_9EURY</name>
<dbReference type="GeneID" id="24808787"/>
<dbReference type="RefSeq" id="WP_048117511.1">
    <property type="nucleotide sequence ID" value="NZ_CP009520.1"/>
</dbReference>
<dbReference type="InterPro" id="IPR016490">
    <property type="entry name" value="Tscrpt_reg_HTH_AF0396-typ3"/>
</dbReference>
<dbReference type="AlphaFoldDB" id="A0A0E3LGK7"/>
<accession>A0A0E3LGK7</accession>
<evidence type="ECO:0000313" key="3">
    <source>
        <dbReference type="Proteomes" id="UP000033096"/>
    </source>
</evidence>
<keyword evidence="3" id="KW-1185">Reference proteome</keyword>
<dbReference type="SUPFAM" id="SSF46785">
    <property type="entry name" value="Winged helix' DNA-binding domain"/>
    <property type="match status" value="1"/>
</dbReference>
<protein>
    <recommendedName>
        <fullName evidence="1">Methanogenesis regulatory protein FilR1 middle domain-containing protein</fullName>
    </recommendedName>
</protein>
<dbReference type="Proteomes" id="UP000033096">
    <property type="component" value="Chromosome"/>
</dbReference>
<proteinExistence type="predicted"/>
<reference evidence="2 3" key="1">
    <citation type="submission" date="2014-07" db="EMBL/GenBank/DDBJ databases">
        <title>Methanogenic archaea and the global carbon cycle.</title>
        <authorList>
            <person name="Henriksen J.R."/>
            <person name="Luke J."/>
            <person name="Reinhart S."/>
            <person name="Benedict M.N."/>
            <person name="Youngblut N.D."/>
            <person name="Metcalf M.E."/>
            <person name="Whitaker R.J."/>
            <person name="Metcalf W.W."/>
        </authorList>
    </citation>
    <scope>NUCLEOTIDE SEQUENCE [LARGE SCALE GENOMIC DNA]</scope>
    <source>
        <strain evidence="2 3">Z-761</strain>
    </source>
</reference>
<evidence type="ECO:0000259" key="1">
    <source>
        <dbReference type="Pfam" id="PF08350"/>
    </source>
</evidence>
<dbReference type="InterPro" id="IPR036390">
    <property type="entry name" value="WH_DNA-bd_sf"/>
</dbReference>
<dbReference type="PATRIC" id="fig|1434123.4.peg.449"/>
<evidence type="ECO:0000313" key="2">
    <source>
        <dbReference type="EMBL" id="AKB42691.1"/>
    </source>
</evidence>
<dbReference type="HOGENOM" id="CLU_062767_1_1_2"/>
<dbReference type="InterPro" id="IPR013561">
    <property type="entry name" value="FilR1_middle_dom"/>
</dbReference>
<dbReference type="EMBL" id="CP009520">
    <property type="protein sequence ID" value="AKB42691.1"/>
    <property type="molecule type" value="Genomic_DNA"/>
</dbReference>
<sequence>MKSKAHTRVETKSSLLDTIFLSEKRKNLLLLLKEEGSKSSEDIKDVLDFPWKSITPQIKKLTDWGLVLEDHGIYSLSDMGVVIASNAEFFLNTLSVYEENLDFWSDHDVSPIPPHILNKIGELGHVKIIEQDFSNVFRLPEEIMTNLMSSRSIMSFISIVHPFSLLLLFEYLQKDIEATTIVTGKVLEAFQTEYHSDIPLLKTSNPIINKALIEYKKEIKNVFRSKVSDFLVYEGDLKPISLIVTDKIFFLSLLDKKGRVTTRFLIAFEPQALKWGEELFMYYKERSKPVPSSLSTL</sequence>
<feature type="domain" description="Methanogenesis regulatory protein FilR1 middle" evidence="1">
    <location>
        <begin position="137"/>
        <end position="198"/>
    </location>
</feature>
<feature type="domain" description="Methanogenesis regulatory protein FilR1 middle" evidence="1">
    <location>
        <begin position="204"/>
        <end position="286"/>
    </location>
</feature>
<dbReference type="KEGG" id="mvc:MSVAZ_0422"/>